<dbReference type="OrthoDB" id="7357206at2"/>
<organism evidence="2 3">
    <name type="scientific">Tistrella mobilis</name>
    <dbReference type="NCBI Taxonomy" id="171437"/>
    <lineage>
        <taxon>Bacteria</taxon>
        <taxon>Pseudomonadati</taxon>
        <taxon>Pseudomonadota</taxon>
        <taxon>Alphaproteobacteria</taxon>
        <taxon>Geminicoccales</taxon>
        <taxon>Geminicoccaceae</taxon>
        <taxon>Tistrella</taxon>
    </lineage>
</organism>
<keyword evidence="2" id="KW-0347">Helicase</keyword>
<dbReference type="GeneID" id="97241879"/>
<dbReference type="RefSeq" id="WP_062767707.1">
    <property type="nucleotide sequence ID" value="NZ_CP121045.1"/>
</dbReference>
<comment type="caution">
    <text evidence="2">The sequence shown here is derived from an EMBL/GenBank/DDBJ whole genome shotgun (WGS) entry which is preliminary data.</text>
</comment>
<reference evidence="2 3" key="1">
    <citation type="submission" date="2015-12" db="EMBL/GenBank/DDBJ databases">
        <title>Genome sequence of Tistrella mobilis MCCC 1A02139.</title>
        <authorList>
            <person name="Lu L."/>
            <person name="Lai Q."/>
            <person name="Shao Z."/>
            <person name="Qian P."/>
        </authorList>
    </citation>
    <scope>NUCLEOTIDE SEQUENCE [LARGE SCALE GENOMIC DNA]</scope>
    <source>
        <strain evidence="2 3">MCCC 1A02139</strain>
    </source>
</reference>
<dbReference type="InterPro" id="IPR007694">
    <property type="entry name" value="DNA_helicase_DnaB-like_C"/>
</dbReference>
<dbReference type="InterPro" id="IPR027417">
    <property type="entry name" value="P-loop_NTPase"/>
</dbReference>
<evidence type="ECO:0000313" key="2">
    <source>
        <dbReference type="EMBL" id="KYO50685.1"/>
    </source>
</evidence>
<protein>
    <submittedName>
        <fullName evidence="2">DNA helicase</fullName>
    </submittedName>
</protein>
<dbReference type="GO" id="GO:0006260">
    <property type="term" value="P:DNA replication"/>
    <property type="evidence" value="ECO:0007669"/>
    <property type="project" value="InterPro"/>
</dbReference>
<dbReference type="EMBL" id="LPZR01000194">
    <property type="protein sequence ID" value="KYO50685.1"/>
    <property type="molecule type" value="Genomic_DNA"/>
</dbReference>
<name>A0A161Q080_9PROT</name>
<dbReference type="GO" id="GO:0005829">
    <property type="term" value="C:cytosol"/>
    <property type="evidence" value="ECO:0007669"/>
    <property type="project" value="TreeGrafter"/>
</dbReference>
<proteinExistence type="predicted"/>
<dbReference type="NCBIfam" id="NF004629">
    <property type="entry name" value="PRK05973.1"/>
    <property type="match status" value="1"/>
</dbReference>
<accession>A0A161Q080</accession>
<dbReference type="Gene3D" id="3.40.50.300">
    <property type="entry name" value="P-loop containing nucleotide triphosphate hydrolases"/>
    <property type="match status" value="2"/>
</dbReference>
<dbReference type="AlphaFoldDB" id="A0A161Q080"/>
<evidence type="ECO:0000313" key="3">
    <source>
        <dbReference type="Proteomes" id="UP000075787"/>
    </source>
</evidence>
<sequence length="238" mass="26140">MRLSAPIFRLKRHARLLSRSTGNPLHQALDHVARDEGFRSWSHLAAAAREGAGPGARVLNGLVPGDLVLLGARPGQGKTLLALEMVAEAAAAGRQAFFFTLDYTERDVRERMMAPGAAQAIASGRIVIDTSDEICADHVVDRLHDAPHGTLAVIDYLQLLDQRRQTPELSRQVDVLKTFARTAGTIIVMISQIDRAFDAQEQRLPTLADVRLPNPIDLKLFTRTCFLHDGEIRLEAVA</sequence>
<dbReference type="Pfam" id="PF03796">
    <property type="entry name" value="DnaB_C"/>
    <property type="match status" value="2"/>
</dbReference>
<keyword evidence="2" id="KW-0547">Nucleotide-binding</keyword>
<dbReference type="SUPFAM" id="SSF52540">
    <property type="entry name" value="P-loop containing nucleoside triphosphate hydrolases"/>
    <property type="match status" value="1"/>
</dbReference>
<dbReference type="GO" id="GO:0005524">
    <property type="term" value="F:ATP binding"/>
    <property type="evidence" value="ECO:0007669"/>
    <property type="project" value="InterPro"/>
</dbReference>
<dbReference type="Proteomes" id="UP000075787">
    <property type="component" value="Unassembled WGS sequence"/>
</dbReference>
<feature type="domain" description="SF4 helicase" evidence="1">
    <location>
        <begin position="58"/>
        <end position="114"/>
    </location>
</feature>
<feature type="domain" description="SF4 helicase" evidence="1">
    <location>
        <begin position="119"/>
        <end position="211"/>
    </location>
</feature>
<dbReference type="PANTHER" id="PTHR30153:SF2">
    <property type="entry name" value="REPLICATIVE DNA HELICASE"/>
    <property type="match status" value="1"/>
</dbReference>
<keyword evidence="2" id="KW-0067">ATP-binding</keyword>
<keyword evidence="2" id="KW-0378">Hydrolase</keyword>
<evidence type="ECO:0000259" key="1">
    <source>
        <dbReference type="Pfam" id="PF03796"/>
    </source>
</evidence>
<dbReference type="GO" id="GO:0003678">
    <property type="term" value="F:DNA helicase activity"/>
    <property type="evidence" value="ECO:0007669"/>
    <property type="project" value="InterPro"/>
</dbReference>
<dbReference type="PANTHER" id="PTHR30153">
    <property type="entry name" value="REPLICATIVE DNA HELICASE DNAB"/>
    <property type="match status" value="1"/>
</dbReference>
<gene>
    <name evidence="2" type="ORF">AUP44_12050</name>
</gene>